<dbReference type="EC" id="2.7.11.25" evidence="2"/>
<evidence type="ECO:0000256" key="5">
    <source>
        <dbReference type="ARBA" id="ARBA00022763"/>
    </source>
</evidence>
<comment type="similarity">
    <text evidence="1">Belongs to the protein kinase superfamily. STE Ser/Thr protein kinase family. MAP kinase kinase kinase subfamily.</text>
</comment>
<dbReference type="InterPro" id="IPR000719">
    <property type="entry name" value="Prot_kinase_dom"/>
</dbReference>
<evidence type="ECO:0000256" key="13">
    <source>
        <dbReference type="SAM" id="MobiDB-lite"/>
    </source>
</evidence>
<dbReference type="Pfam" id="PF00069">
    <property type="entry name" value="Pkinase"/>
    <property type="match status" value="1"/>
</dbReference>
<feature type="region of interest" description="Disordered" evidence="13">
    <location>
        <begin position="1"/>
        <end position="159"/>
    </location>
</feature>
<dbReference type="SUPFAM" id="SSF56281">
    <property type="entry name" value="Metallo-hydrolase/oxidoreductase"/>
    <property type="match status" value="1"/>
</dbReference>
<dbReference type="PANTHER" id="PTHR48016">
    <property type="entry name" value="MAP KINASE KINASE KINASE SSK2-RELATED-RELATED"/>
    <property type="match status" value="1"/>
</dbReference>
<dbReference type="SMART" id="SM00849">
    <property type="entry name" value="Lactamase_B"/>
    <property type="match status" value="1"/>
</dbReference>
<dbReference type="FunFam" id="3.60.15.10:FF:000039">
    <property type="entry name" value="DNA repair metallo-beta-lactamase family protein"/>
    <property type="match status" value="1"/>
</dbReference>
<keyword evidence="6" id="KW-0418">Kinase</keyword>
<dbReference type="OrthoDB" id="262529at2759"/>
<dbReference type="GO" id="GO:0005524">
    <property type="term" value="F:ATP binding"/>
    <property type="evidence" value="ECO:0007669"/>
    <property type="project" value="UniProtKB-UniRule"/>
</dbReference>
<evidence type="ECO:0000256" key="11">
    <source>
        <dbReference type="ARBA" id="ARBA00048329"/>
    </source>
</evidence>
<keyword evidence="16" id="KW-1185">Reference proteome</keyword>
<dbReference type="Pfam" id="PF07522">
    <property type="entry name" value="DRMBL"/>
    <property type="match status" value="1"/>
</dbReference>
<feature type="domain" description="Protein kinase" evidence="14">
    <location>
        <begin position="247"/>
        <end position="503"/>
    </location>
</feature>
<dbReference type="GO" id="GO:0005737">
    <property type="term" value="C:cytoplasm"/>
    <property type="evidence" value="ECO:0007669"/>
    <property type="project" value="TreeGrafter"/>
</dbReference>
<keyword evidence="9" id="KW-0539">Nucleus</keyword>
<evidence type="ECO:0000256" key="8">
    <source>
        <dbReference type="ARBA" id="ARBA00023204"/>
    </source>
</evidence>
<protein>
    <recommendedName>
        <fullName evidence="2">mitogen-activated protein kinase kinase kinase</fullName>
        <ecNumber evidence="2">2.7.11.25</ecNumber>
    </recommendedName>
</protein>
<dbReference type="Gene3D" id="3.40.50.12650">
    <property type="match status" value="1"/>
</dbReference>
<dbReference type="PROSITE" id="PS50011">
    <property type="entry name" value="PROTEIN_KINASE_DOM"/>
    <property type="match status" value="1"/>
</dbReference>
<evidence type="ECO:0000259" key="14">
    <source>
        <dbReference type="PROSITE" id="PS50011"/>
    </source>
</evidence>
<feature type="compositionally biased region" description="Polar residues" evidence="13">
    <location>
        <begin position="17"/>
        <end position="34"/>
    </location>
</feature>
<reference evidence="15 16" key="1">
    <citation type="submission" date="2013-09" db="EMBL/GenBank/DDBJ databases">
        <title>Corchorus capsularis genome sequencing.</title>
        <authorList>
            <person name="Alam M."/>
            <person name="Haque M.S."/>
            <person name="Islam M.S."/>
            <person name="Emdad E.M."/>
            <person name="Islam M.M."/>
            <person name="Ahmed B."/>
            <person name="Halim A."/>
            <person name="Hossen Q.M.M."/>
            <person name="Hossain M.Z."/>
            <person name="Ahmed R."/>
            <person name="Khan M.M."/>
            <person name="Islam R."/>
            <person name="Rashid M.M."/>
            <person name="Khan S.A."/>
            <person name="Rahman M.S."/>
            <person name="Alam M."/>
        </authorList>
    </citation>
    <scope>NUCLEOTIDE SEQUENCE [LARGE SCALE GENOMIC DNA]</scope>
    <source>
        <strain evidence="16">cv. CVL-1</strain>
        <tissue evidence="15">Whole seedling</tissue>
    </source>
</reference>
<dbReference type="EMBL" id="AWWV01004922">
    <property type="protein sequence ID" value="OMP06419.1"/>
    <property type="molecule type" value="Genomic_DNA"/>
</dbReference>
<dbReference type="GO" id="GO:0004709">
    <property type="term" value="F:MAP kinase kinase kinase activity"/>
    <property type="evidence" value="ECO:0007669"/>
    <property type="project" value="UniProtKB-EC"/>
</dbReference>
<keyword evidence="3" id="KW-0808">Transferase</keyword>
<evidence type="ECO:0000256" key="7">
    <source>
        <dbReference type="ARBA" id="ARBA00022840"/>
    </source>
</evidence>
<comment type="catalytic activity">
    <reaction evidence="10">
        <text>L-threonyl-[protein] + ATP = O-phospho-L-threonyl-[protein] + ADP + H(+)</text>
        <dbReference type="Rhea" id="RHEA:46608"/>
        <dbReference type="Rhea" id="RHEA-COMP:11060"/>
        <dbReference type="Rhea" id="RHEA-COMP:11605"/>
        <dbReference type="ChEBI" id="CHEBI:15378"/>
        <dbReference type="ChEBI" id="CHEBI:30013"/>
        <dbReference type="ChEBI" id="CHEBI:30616"/>
        <dbReference type="ChEBI" id="CHEBI:61977"/>
        <dbReference type="ChEBI" id="CHEBI:456216"/>
        <dbReference type="EC" id="2.7.11.25"/>
    </reaction>
</comment>
<dbReference type="Gene3D" id="1.10.510.10">
    <property type="entry name" value="Transferase(Phosphotransferase) domain 1"/>
    <property type="match status" value="1"/>
</dbReference>
<evidence type="ECO:0000256" key="6">
    <source>
        <dbReference type="ARBA" id="ARBA00022777"/>
    </source>
</evidence>
<evidence type="ECO:0000256" key="2">
    <source>
        <dbReference type="ARBA" id="ARBA00012406"/>
    </source>
</evidence>
<sequence>MPAWWSKKSSKSKEESPQNQSPRGTTVGISPNKTDVSAAPAAAVVGGGGRKKAAAADKDNKSNNNNHMKSFGDGGGLVLNTRNSPRGSRDFGLVGGSAGGSSGFSGFDSDSGEKKGIPLPRPSVSSMQSDHGVGLGSGSASVSSVSSSGSSEDNQIANDPAQILAYRSYIDPRCQGEIRTNMGSRSPGPRGATSPTSPLHHRFSGVSIDSPTGRKEDGKSQCHKLPLPPGSPTSPSSPLPPPTLSRWRKGRLLGRGTFGHVYLGFNSQSGQMCAIKEVRVVSDDQTSKECLKQLNQEINLLNQLSHPNIVRYYGSDLSEETLSVYLEYVSGGSIHKLLQEYGAFKEPVIQNYTRQILSGLAYLHGRNTVHRDIKGANILVDPNGEIKLADFGMAKHITACGTMLSFKGSPYWMAPEVVMNTNGYNLAVDIWSLGCTILEMATSKPPWSQYEGVAAIFKIGNSKDTPEIPDHLSNEAKSFIRLCLQREPSARPTALELLDHPFIRDQATTRGANISITKDAFPYTFDGSRTPPILELQSSRNNILSFDGEYGTRGAATPSRTLRSPRENARTIASLPVSPCSRSPCSSPLRYGPAHKSCLSPPHPAYQFVGQGGYNLGDFSGNASRPNPRYTQDPWLENSQLRVPTPEKNYEWLRRGKGKKEKMPIEMPKGLPFSVDTFSPSSKRKRHHFLTHAHKDHTSGISTHFSYPIYSTHLTKSIVLQFCPQLYDSLFVGIEVGESVVVDDPDGEFKVTAFDANHCPGAVMFLFEGSFGNILHTGDCRLTPECIQNLPEKYIGKKGKESQCRLDYVFLDCTFGRFNQGLTSKHSAIRQVINCIWKHPNALTVYLTCDLLGQEEILASVFRTFGSKIYVDGSTSPDFFQSLKIIVPDILSEDPSSRFQVFGGFPKLSERATAKLAEAQANFQPEPLIIRPSAMWYACEEEHSEIDSRRKIRFNEAIKDQFGIWHVCYSMHSSREELEWALTLLAPKRVVSTTPSCRAMELNYVKKHCLNTKISSDDPLWKLLDIDVEACPQVNSPIKSVACSPIVEGLTQTYAVCETQPQPINVSSCRKMLLTLSPPSKRPPVTLFGRARLGLPDSISPHEAKLVSVRDNSSCVVIVNKMEQRSIIPEDSKDGSENRSENKVEAEDVALQCKNLVRRETCEERLKNKLDGNDSSIRIEEIRIDTYDENRWENKQEDGTTMQCEKLTRTVTHNKYSYSIGSSKGYSDSFRKLYRSMNAPVPRPLPSLVELMKACKRSRRV</sequence>
<dbReference type="InterPro" id="IPR001279">
    <property type="entry name" value="Metallo-B-lactamas"/>
</dbReference>
<dbReference type="Gramene" id="OMP06419">
    <property type="protein sequence ID" value="OMP06419"/>
    <property type="gene ID" value="CCACVL1_01588"/>
</dbReference>
<evidence type="ECO:0000256" key="4">
    <source>
        <dbReference type="ARBA" id="ARBA00022741"/>
    </source>
</evidence>
<dbReference type="PANTHER" id="PTHR48016:SF8">
    <property type="entry name" value="MITOGEN-ACTIVATED PROTEIN KINASE KINASE KINASE 3"/>
    <property type="match status" value="1"/>
</dbReference>
<evidence type="ECO:0000313" key="16">
    <source>
        <dbReference type="Proteomes" id="UP000188268"/>
    </source>
</evidence>
<gene>
    <name evidence="15" type="ORF">CCACVL1_01588</name>
</gene>
<dbReference type="InterPro" id="IPR011009">
    <property type="entry name" value="Kinase-like_dom_sf"/>
</dbReference>
<evidence type="ECO:0000256" key="3">
    <source>
        <dbReference type="ARBA" id="ARBA00022679"/>
    </source>
</evidence>
<evidence type="ECO:0000256" key="12">
    <source>
        <dbReference type="PROSITE-ProRule" id="PRU10141"/>
    </source>
</evidence>
<feature type="compositionally biased region" description="Gly residues" evidence="13">
    <location>
        <begin position="93"/>
        <end position="103"/>
    </location>
</feature>
<evidence type="ECO:0000313" key="15">
    <source>
        <dbReference type="EMBL" id="OMP06419.1"/>
    </source>
</evidence>
<comment type="catalytic activity">
    <reaction evidence="11">
        <text>L-seryl-[protein] + ATP = O-phospho-L-seryl-[protein] + ADP + H(+)</text>
        <dbReference type="Rhea" id="RHEA:17989"/>
        <dbReference type="Rhea" id="RHEA-COMP:9863"/>
        <dbReference type="Rhea" id="RHEA-COMP:11604"/>
        <dbReference type="ChEBI" id="CHEBI:15378"/>
        <dbReference type="ChEBI" id="CHEBI:29999"/>
        <dbReference type="ChEBI" id="CHEBI:30616"/>
        <dbReference type="ChEBI" id="CHEBI:83421"/>
        <dbReference type="ChEBI" id="CHEBI:456216"/>
        <dbReference type="EC" id="2.7.11.25"/>
    </reaction>
</comment>
<keyword evidence="7 12" id="KW-0067">ATP-binding</keyword>
<dbReference type="FunFam" id="3.40.50.12650:FF:000005">
    <property type="entry name" value="DNA repair metallo-beta-lactamase family protein"/>
    <property type="match status" value="1"/>
</dbReference>
<dbReference type="Gene3D" id="3.60.15.10">
    <property type="entry name" value="Ribonuclease Z/Hydroxyacylglutathione hydrolase-like"/>
    <property type="match status" value="1"/>
</dbReference>
<dbReference type="InterPro" id="IPR036866">
    <property type="entry name" value="RibonucZ/Hydroxyglut_hydro"/>
</dbReference>
<proteinExistence type="inferred from homology"/>
<evidence type="ECO:0000256" key="1">
    <source>
        <dbReference type="ARBA" id="ARBA00006529"/>
    </source>
</evidence>
<feature type="region of interest" description="Disordered" evidence="13">
    <location>
        <begin position="177"/>
        <end position="245"/>
    </location>
</feature>
<dbReference type="GO" id="GO:0006281">
    <property type="term" value="P:DNA repair"/>
    <property type="evidence" value="ECO:0007669"/>
    <property type="project" value="UniProtKB-KW"/>
</dbReference>
<dbReference type="SUPFAM" id="SSF56112">
    <property type="entry name" value="Protein kinase-like (PK-like)"/>
    <property type="match status" value="1"/>
</dbReference>
<feature type="compositionally biased region" description="Low complexity" evidence="13">
    <location>
        <begin position="138"/>
        <end position="151"/>
    </location>
</feature>
<dbReference type="InterPro" id="IPR050538">
    <property type="entry name" value="MAP_kinase_kinase_kinase"/>
</dbReference>
<organism evidence="15 16">
    <name type="scientific">Corchorus capsularis</name>
    <name type="common">Jute</name>
    <dbReference type="NCBI Taxonomy" id="210143"/>
    <lineage>
        <taxon>Eukaryota</taxon>
        <taxon>Viridiplantae</taxon>
        <taxon>Streptophyta</taxon>
        <taxon>Embryophyta</taxon>
        <taxon>Tracheophyta</taxon>
        <taxon>Spermatophyta</taxon>
        <taxon>Magnoliopsida</taxon>
        <taxon>eudicotyledons</taxon>
        <taxon>Gunneridae</taxon>
        <taxon>Pentapetalae</taxon>
        <taxon>rosids</taxon>
        <taxon>malvids</taxon>
        <taxon>Malvales</taxon>
        <taxon>Malvaceae</taxon>
        <taxon>Grewioideae</taxon>
        <taxon>Apeibeae</taxon>
        <taxon>Corchorus</taxon>
    </lineage>
</organism>
<keyword evidence="4 12" id="KW-0547">Nucleotide-binding</keyword>
<accession>A0A1R3KH84</accession>
<evidence type="ECO:0000256" key="10">
    <source>
        <dbReference type="ARBA" id="ARBA00047559"/>
    </source>
</evidence>
<dbReference type="PROSITE" id="PS00107">
    <property type="entry name" value="PROTEIN_KINASE_ATP"/>
    <property type="match status" value="1"/>
</dbReference>
<dbReference type="SMART" id="SM00220">
    <property type="entry name" value="S_TKc"/>
    <property type="match status" value="1"/>
</dbReference>
<evidence type="ECO:0000256" key="9">
    <source>
        <dbReference type="ARBA" id="ARBA00023242"/>
    </source>
</evidence>
<feature type="compositionally biased region" description="Low complexity" evidence="13">
    <location>
        <begin position="35"/>
        <end position="44"/>
    </location>
</feature>
<feature type="binding site" evidence="12">
    <location>
        <position position="276"/>
    </location>
    <ligand>
        <name>ATP</name>
        <dbReference type="ChEBI" id="CHEBI:30616"/>
    </ligand>
</feature>
<dbReference type="FunFam" id="1.10.510.10:FF:000186">
    <property type="entry name" value="Mitogen-activated protein kinase kinase kinase"/>
    <property type="match status" value="1"/>
</dbReference>
<keyword evidence="8" id="KW-0234">DNA repair</keyword>
<dbReference type="Proteomes" id="UP000188268">
    <property type="component" value="Unassembled WGS sequence"/>
</dbReference>
<name>A0A1R3KH84_COCAP</name>
<feature type="compositionally biased region" description="Pro residues" evidence="13">
    <location>
        <begin position="226"/>
        <end position="243"/>
    </location>
</feature>
<comment type="caution">
    <text evidence="15">The sequence shown here is derived from an EMBL/GenBank/DDBJ whole genome shotgun (WGS) entry which is preliminary data.</text>
</comment>
<dbReference type="AlphaFoldDB" id="A0A1R3KH84"/>
<dbReference type="InterPro" id="IPR011084">
    <property type="entry name" value="DRMBL"/>
</dbReference>
<dbReference type="CDD" id="cd06632">
    <property type="entry name" value="STKc_MEKK1_plant"/>
    <property type="match status" value="1"/>
</dbReference>
<dbReference type="InterPro" id="IPR017441">
    <property type="entry name" value="Protein_kinase_ATP_BS"/>
</dbReference>
<keyword evidence="5" id="KW-0227">DNA damage</keyword>
<dbReference type="STRING" id="210143.A0A1R3KH84"/>